<sequence>MSEPEIYCPQCAWRPLGTSRWLCTPKMGGCGTVWNTFWTGGVCPGCSYRWEITACLACKKFSLHRDWYHWPEPETREEQHEREAEKTVSR</sequence>
<accession>A0ABQ5XQB0</accession>
<dbReference type="Proteomes" id="UP001156670">
    <property type="component" value="Unassembled WGS sequence"/>
</dbReference>
<evidence type="ECO:0000313" key="2">
    <source>
        <dbReference type="Proteomes" id="UP001156670"/>
    </source>
</evidence>
<name>A0ABQ5XQB0_9GAMM</name>
<evidence type="ECO:0000313" key="1">
    <source>
        <dbReference type="EMBL" id="GLQ92685.1"/>
    </source>
</evidence>
<gene>
    <name evidence="1" type="ORF">GCM10007901_16360</name>
</gene>
<reference evidence="2" key="1">
    <citation type="journal article" date="2019" name="Int. J. Syst. Evol. Microbiol.">
        <title>The Global Catalogue of Microorganisms (GCM) 10K type strain sequencing project: providing services to taxonomists for standard genome sequencing and annotation.</title>
        <authorList>
            <consortium name="The Broad Institute Genomics Platform"/>
            <consortium name="The Broad Institute Genome Sequencing Center for Infectious Disease"/>
            <person name="Wu L."/>
            <person name="Ma J."/>
        </authorList>
    </citation>
    <scope>NUCLEOTIDE SEQUENCE [LARGE SCALE GENOMIC DNA]</scope>
    <source>
        <strain evidence="2">NBRC 111980</strain>
    </source>
</reference>
<dbReference type="RefSeq" id="WP_284320403.1">
    <property type="nucleotide sequence ID" value="NZ_BSOB01000010.1"/>
</dbReference>
<comment type="caution">
    <text evidence="1">The sequence shown here is derived from an EMBL/GenBank/DDBJ whole genome shotgun (WGS) entry which is preliminary data.</text>
</comment>
<protein>
    <submittedName>
        <fullName evidence="1">Uncharacterized protein</fullName>
    </submittedName>
</protein>
<dbReference type="EMBL" id="BSOB01000010">
    <property type="protein sequence ID" value="GLQ92685.1"/>
    <property type="molecule type" value="Genomic_DNA"/>
</dbReference>
<organism evidence="1 2">
    <name type="scientific">Dyella acidisoli</name>
    <dbReference type="NCBI Taxonomy" id="1867834"/>
    <lineage>
        <taxon>Bacteria</taxon>
        <taxon>Pseudomonadati</taxon>
        <taxon>Pseudomonadota</taxon>
        <taxon>Gammaproteobacteria</taxon>
        <taxon>Lysobacterales</taxon>
        <taxon>Rhodanobacteraceae</taxon>
        <taxon>Dyella</taxon>
    </lineage>
</organism>
<keyword evidence="2" id="KW-1185">Reference proteome</keyword>
<proteinExistence type="predicted"/>